<dbReference type="PANTHER" id="PTHR42693">
    <property type="entry name" value="ARYLSULFATASE FAMILY MEMBER"/>
    <property type="match status" value="1"/>
</dbReference>
<evidence type="ECO:0000313" key="8">
    <source>
        <dbReference type="Proteomes" id="UP000315700"/>
    </source>
</evidence>
<dbReference type="InterPro" id="IPR000917">
    <property type="entry name" value="Sulfatase_N"/>
</dbReference>
<dbReference type="KEGG" id="ccos:Pan44_14950"/>
<dbReference type="AlphaFoldDB" id="A0A517SBI9"/>
<sequence>MNSLTMLFAVLVAWLSIGTFVAAEGSRPNVLYIFTDDQTTRSVSCYPDAYPWVKTPNIDALAAQGVRFENVYMAAYCVPSRVSFLTGNLPHAARGVFTGRELDAARLTEEEQNHPFWPRRLRASGYRTGIIGKWHVNSRPPTVGMDWDTAIHWSSQSTPGGYYEDQHMRQNGGPPTPLNGYSVDRHTDMAVDFINSSGLKSNGDGGKPWLLWLCYSSPHKPCVPAPRHRGLLKDVQEIPEPASISKREGQPAYIATLPEIRRWDNVKGQIRAYQECVLAIDENVGRLMRELNDAGQLENTVVIFASDQGIAYGQHGLVGKKDAPYDATLRGPLIFRWPGHFAENHVVHDSVNATDVVRTLHEITGLAPLPTMDGMSLVPVLENPDHKLGRDAMLLTNVQNNMGQSIPQMMKRTAAAVAAGEKGEAIMYDWTMIRSGDYKYVAYAGPDREEEIYDLKHDPDELNNLAGDPEHKALLKELRKKAAVELRKTQSGFDDGHFIDFFPLLRRL</sequence>
<feature type="domain" description="Sulfatase N-terminal" evidence="5">
    <location>
        <begin position="28"/>
        <end position="365"/>
    </location>
</feature>
<dbReference type="Proteomes" id="UP000315700">
    <property type="component" value="Chromosome"/>
</dbReference>
<feature type="domain" description="N-sulphoglucosamine sulphohydrolase C-terminal" evidence="6">
    <location>
        <begin position="432"/>
        <end position="482"/>
    </location>
</feature>
<accession>A0A517SBI9</accession>
<dbReference type="GO" id="GO:0004065">
    <property type="term" value="F:arylsulfatase activity"/>
    <property type="evidence" value="ECO:0007669"/>
    <property type="project" value="TreeGrafter"/>
</dbReference>
<dbReference type="InterPro" id="IPR050738">
    <property type="entry name" value="Sulfatase"/>
</dbReference>
<dbReference type="GO" id="GO:0047753">
    <property type="term" value="F:choline-sulfatase activity"/>
    <property type="evidence" value="ECO:0007669"/>
    <property type="project" value="UniProtKB-EC"/>
</dbReference>
<evidence type="ECO:0000259" key="5">
    <source>
        <dbReference type="Pfam" id="PF00884"/>
    </source>
</evidence>
<evidence type="ECO:0000259" key="6">
    <source>
        <dbReference type="Pfam" id="PF16347"/>
    </source>
</evidence>
<name>A0A517SBI9_9PLAN</name>
<dbReference type="InterPro" id="IPR024607">
    <property type="entry name" value="Sulfatase_CS"/>
</dbReference>
<gene>
    <name evidence="7" type="primary">betC_6</name>
    <name evidence="7" type="ORF">Pan44_14950</name>
</gene>
<evidence type="ECO:0000256" key="4">
    <source>
        <dbReference type="ARBA" id="ARBA00022837"/>
    </source>
</evidence>
<protein>
    <submittedName>
        <fullName evidence="7">Choline-sulfatase</fullName>
        <ecNumber evidence="7">3.1.6.6</ecNumber>
    </submittedName>
</protein>
<dbReference type="InterPro" id="IPR032506">
    <property type="entry name" value="SGSH_C"/>
</dbReference>
<evidence type="ECO:0000256" key="2">
    <source>
        <dbReference type="ARBA" id="ARBA00022723"/>
    </source>
</evidence>
<dbReference type="OrthoDB" id="9766107at2"/>
<dbReference type="Pfam" id="PF16347">
    <property type="entry name" value="SGSH_C"/>
    <property type="match status" value="1"/>
</dbReference>
<dbReference type="GO" id="GO:0046872">
    <property type="term" value="F:metal ion binding"/>
    <property type="evidence" value="ECO:0007669"/>
    <property type="project" value="UniProtKB-KW"/>
</dbReference>
<keyword evidence="4" id="KW-0106">Calcium</keyword>
<keyword evidence="2" id="KW-0479">Metal-binding</keyword>
<dbReference type="InParanoid" id="A0A517SBI9"/>
<keyword evidence="3 7" id="KW-0378">Hydrolase</keyword>
<organism evidence="7 8">
    <name type="scientific">Caulifigura coniformis</name>
    <dbReference type="NCBI Taxonomy" id="2527983"/>
    <lineage>
        <taxon>Bacteria</taxon>
        <taxon>Pseudomonadati</taxon>
        <taxon>Planctomycetota</taxon>
        <taxon>Planctomycetia</taxon>
        <taxon>Planctomycetales</taxon>
        <taxon>Planctomycetaceae</taxon>
        <taxon>Caulifigura</taxon>
    </lineage>
</organism>
<dbReference type="Pfam" id="PF00884">
    <property type="entry name" value="Sulfatase"/>
    <property type="match status" value="1"/>
</dbReference>
<dbReference type="EMBL" id="CP036271">
    <property type="protein sequence ID" value="QDT53478.1"/>
    <property type="molecule type" value="Genomic_DNA"/>
</dbReference>
<comment type="similarity">
    <text evidence="1">Belongs to the sulfatase family.</text>
</comment>
<evidence type="ECO:0000313" key="7">
    <source>
        <dbReference type="EMBL" id="QDT53478.1"/>
    </source>
</evidence>
<dbReference type="PANTHER" id="PTHR42693:SF33">
    <property type="entry name" value="ARYLSULFATASE"/>
    <property type="match status" value="1"/>
</dbReference>
<dbReference type="EC" id="3.1.6.6" evidence="7"/>
<evidence type="ECO:0000256" key="1">
    <source>
        <dbReference type="ARBA" id="ARBA00008779"/>
    </source>
</evidence>
<reference evidence="7 8" key="1">
    <citation type="submission" date="2019-02" db="EMBL/GenBank/DDBJ databases">
        <title>Deep-cultivation of Planctomycetes and their phenomic and genomic characterization uncovers novel biology.</title>
        <authorList>
            <person name="Wiegand S."/>
            <person name="Jogler M."/>
            <person name="Boedeker C."/>
            <person name="Pinto D."/>
            <person name="Vollmers J."/>
            <person name="Rivas-Marin E."/>
            <person name="Kohn T."/>
            <person name="Peeters S.H."/>
            <person name="Heuer A."/>
            <person name="Rast P."/>
            <person name="Oberbeckmann S."/>
            <person name="Bunk B."/>
            <person name="Jeske O."/>
            <person name="Meyerdierks A."/>
            <person name="Storesund J.E."/>
            <person name="Kallscheuer N."/>
            <person name="Luecker S."/>
            <person name="Lage O.M."/>
            <person name="Pohl T."/>
            <person name="Merkel B.J."/>
            <person name="Hornburger P."/>
            <person name="Mueller R.-W."/>
            <person name="Bruemmer F."/>
            <person name="Labrenz M."/>
            <person name="Spormann A.M."/>
            <person name="Op den Camp H."/>
            <person name="Overmann J."/>
            <person name="Amann R."/>
            <person name="Jetten M.S.M."/>
            <person name="Mascher T."/>
            <person name="Medema M.H."/>
            <person name="Devos D.P."/>
            <person name="Kaster A.-K."/>
            <person name="Ovreas L."/>
            <person name="Rohde M."/>
            <person name="Galperin M.Y."/>
            <person name="Jogler C."/>
        </authorList>
    </citation>
    <scope>NUCLEOTIDE SEQUENCE [LARGE SCALE GENOMIC DNA]</scope>
    <source>
        <strain evidence="7 8">Pan44</strain>
    </source>
</reference>
<dbReference type="InterPro" id="IPR017850">
    <property type="entry name" value="Alkaline_phosphatase_core_sf"/>
</dbReference>
<proteinExistence type="inferred from homology"/>
<dbReference type="RefSeq" id="WP_145028727.1">
    <property type="nucleotide sequence ID" value="NZ_CP036271.1"/>
</dbReference>
<evidence type="ECO:0000256" key="3">
    <source>
        <dbReference type="ARBA" id="ARBA00022801"/>
    </source>
</evidence>
<dbReference type="SUPFAM" id="SSF53649">
    <property type="entry name" value="Alkaline phosphatase-like"/>
    <property type="match status" value="1"/>
</dbReference>
<keyword evidence="8" id="KW-1185">Reference proteome</keyword>
<dbReference type="Gene3D" id="3.40.720.10">
    <property type="entry name" value="Alkaline Phosphatase, subunit A"/>
    <property type="match status" value="1"/>
</dbReference>
<dbReference type="PROSITE" id="PS00149">
    <property type="entry name" value="SULFATASE_2"/>
    <property type="match status" value="1"/>
</dbReference>